<dbReference type="STRING" id="190721.ACS15_0163"/>
<reference evidence="2" key="1">
    <citation type="submission" date="2016-06" db="EMBL/GenBank/DDBJ databases">
        <authorList>
            <person name="Xu Y."/>
            <person name="Nagy A."/>
            <person name="Yan X."/>
            <person name="Kim S.W."/>
            <person name="Haley B."/>
            <person name="Liu N.T."/>
            <person name="Nou X."/>
        </authorList>
    </citation>
    <scope>NUCLEOTIDE SEQUENCE [LARGE SCALE GENOMIC DNA]</scope>
    <source>
        <strain evidence="2">ATCC 49129</strain>
    </source>
</reference>
<dbReference type="GO" id="GO:0016301">
    <property type="term" value="F:kinase activity"/>
    <property type="evidence" value="ECO:0007669"/>
    <property type="project" value="UniProtKB-KW"/>
</dbReference>
<sequence>MAAGVAIINPDTFLETPSGRVWTPERSKAAWDRCFQVLEDHLRESTPSGPHRLLIVCGLQGAGKSHWIRQNAQRYAPCICFDAALPGIRHRRPILELASRYSAEAMAVWIDTPLSVALTRNALRAPDKRVPEDSVRSVAALFEPPSAEEGYSNVLRLDGSTPAFHPVPQH</sequence>
<dbReference type="Gene3D" id="3.40.50.300">
    <property type="entry name" value="P-loop containing nucleotide triphosphate hydrolases"/>
    <property type="match status" value="1"/>
</dbReference>
<organism evidence="1 2">
    <name type="scientific">Ralstonia insidiosa</name>
    <dbReference type="NCBI Taxonomy" id="190721"/>
    <lineage>
        <taxon>Bacteria</taxon>
        <taxon>Pseudomonadati</taxon>
        <taxon>Pseudomonadota</taxon>
        <taxon>Betaproteobacteria</taxon>
        <taxon>Burkholderiales</taxon>
        <taxon>Burkholderiaceae</taxon>
        <taxon>Ralstonia</taxon>
    </lineage>
</organism>
<keyword evidence="1" id="KW-0808">Transferase</keyword>
<protein>
    <submittedName>
        <fullName evidence="1">Kinase</fullName>
    </submittedName>
</protein>
<evidence type="ECO:0000313" key="1">
    <source>
        <dbReference type="EMBL" id="ANJ71101.1"/>
    </source>
</evidence>
<dbReference type="AlphaFoldDB" id="A0A191ZSM4"/>
<dbReference type="GeneID" id="61524535"/>
<dbReference type="InterPro" id="IPR027417">
    <property type="entry name" value="P-loop_NTPase"/>
</dbReference>
<gene>
    <name evidence="1" type="ORF">A9Y76_00775</name>
</gene>
<proteinExistence type="predicted"/>
<dbReference type="OrthoDB" id="8913805at2"/>
<dbReference type="EMBL" id="CP016022">
    <property type="protein sequence ID" value="ANJ71101.1"/>
    <property type="molecule type" value="Genomic_DNA"/>
</dbReference>
<evidence type="ECO:0000313" key="2">
    <source>
        <dbReference type="Proteomes" id="UP000078572"/>
    </source>
</evidence>
<accession>A0A191ZSM4</accession>
<dbReference type="SUPFAM" id="SSF52540">
    <property type="entry name" value="P-loop containing nucleoside triphosphate hydrolases"/>
    <property type="match status" value="1"/>
</dbReference>
<keyword evidence="1" id="KW-0418">Kinase</keyword>
<keyword evidence="2" id="KW-1185">Reference proteome</keyword>
<dbReference type="Proteomes" id="UP000078572">
    <property type="component" value="Chromosome 1"/>
</dbReference>
<dbReference type="RefSeq" id="WP_064801252.1">
    <property type="nucleotide sequence ID" value="NZ_CP016022.1"/>
</dbReference>
<name>A0A191ZSM4_9RALS</name>